<dbReference type="Proteomes" id="UP000077755">
    <property type="component" value="Chromosome 8"/>
</dbReference>
<name>A0A175YQQ6_DAUCS</name>
<reference evidence="2" key="2">
    <citation type="submission" date="2022-03" db="EMBL/GenBank/DDBJ databases">
        <title>Draft title - Genomic analysis of global carrot germplasm unveils the trajectory of domestication and the origin of high carotenoid orange carrot.</title>
        <authorList>
            <person name="Iorizzo M."/>
            <person name="Ellison S."/>
            <person name="Senalik D."/>
            <person name="Macko-Podgorni A."/>
            <person name="Grzebelus D."/>
            <person name="Bostan H."/>
            <person name="Rolling W."/>
            <person name="Curaba J."/>
            <person name="Simon P."/>
        </authorList>
    </citation>
    <scope>NUCLEOTIDE SEQUENCE</scope>
    <source>
        <tissue evidence="2">Leaf</tissue>
    </source>
</reference>
<evidence type="ECO:0000313" key="3">
    <source>
        <dbReference type="Proteomes" id="UP000077755"/>
    </source>
</evidence>
<gene>
    <name evidence="2" type="ORF">DCAR_0833142</name>
</gene>
<organism evidence="2 3">
    <name type="scientific">Daucus carota subsp. sativus</name>
    <name type="common">Carrot</name>
    <dbReference type="NCBI Taxonomy" id="79200"/>
    <lineage>
        <taxon>Eukaryota</taxon>
        <taxon>Viridiplantae</taxon>
        <taxon>Streptophyta</taxon>
        <taxon>Embryophyta</taxon>
        <taxon>Tracheophyta</taxon>
        <taxon>Spermatophyta</taxon>
        <taxon>Magnoliopsida</taxon>
        <taxon>eudicotyledons</taxon>
        <taxon>Gunneridae</taxon>
        <taxon>Pentapetalae</taxon>
        <taxon>asterids</taxon>
        <taxon>campanulids</taxon>
        <taxon>Apiales</taxon>
        <taxon>Apiaceae</taxon>
        <taxon>Apioideae</taxon>
        <taxon>Scandiceae</taxon>
        <taxon>Daucinae</taxon>
        <taxon>Daucus</taxon>
        <taxon>Daucus sect. Daucus</taxon>
    </lineage>
</organism>
<dbReference type="PANTHER" id="PTHR31672:SF13">
    <property type="entry name" value="F-BOX PROTEIN CPR30-LIKE"/>
    <property type="match status" value="1"/>
</dbReference>
<protein>
    <recommendedName>
        <fullName evidence="1">F-box associated beta-propeller type 3 domain-containing protein</fullName>
    </recommendedName>
</protein>
<evidence type="ECO:0000259" key="1">
    <source>
        <dbReference type="Pfam" id="PF08268"/>
    </source>
</evidence>
<dbReference type="InterPro" id="IPR013187">
    <property type="entry name" value="F-box-assoc_dom_typ3"/>
</dbReference>
<keyword evidence="3" id="KW-1185">Reference proteome</keyword>
<dbReference type="NCBIfam" id="TIGR01640">
    <property type="entry name" value="F_box_assoc_1"/>
    <property type="match status" value="1"/>
</dbReference>
<evidence type="ECO:0000313" key="2">
    <source>
        <dbReference type="EMBL" id="WOH13632.1"/>
    </source>
</evidence>
<dbReference type="AlphaFoldDB" id="A0A175YQQ6"/>
<feature type="domain" description="F-box associated beta-propeller type 3" evidence="1">
    <location>
        <begin position="124"/>
        <end position="305"/>
    </location>
</feature>
<dbReference type="InterPro" id="IPR017451">
    <property type="entry name" value="F-box-assoc_interact_dom"/>
</dbReference>
<dbReference type="PANTHER" id="PTHR31672">
    <property type="entry name" value="BNACNNG10540D PROTEIN"/>
    <property type="match status" value="1"/>
</dbReference>
<dbReference type="EMBL" id="CP093350">
    <property type="protein sequence ID" value="WOH13632.1"/>
    <property type="molecule type" value="Genomic_DNA"/>
</dbReference>
<accession>A0A175YQQ6</accession>
<proteinExistence type="predicted"/>
<dbReference type="Gramene" id="KZM86056">
    <property type="protein sequence ID" value="KZM86056"/>
    <property type="gene ID" value="DCAR_026522"/>
</dbReference>
<reference evidence="2" key="1">
    <citation type="journal article" date="2016" name="Nat. Genet.">
        <title>A high-quality carrot genome assembly provides new insights into carotenoid accumulation and asterid genome evolution.</title>
        <authorList>
            <person name="Iorizzo M."/>
            <person name="Ellison S."/>
            <person name="Senalik D."/>
            <person name="Zeng P."/>
            <person name="Satapoomin P."/>
            <person name="Huang J."/>
            <person name="Bowman M."/>
            <person name="Iovene M."/>
            <person name="Sanseverino W."/>
            <person name="Cavagnaro P."/>
            <person name="Yildiz M."/>
            <person name="Macko-Podgorni A."/>
            <person name="Moranska E."/>
            <person name="Grzebelus E."/>
            <person name="Grzebelus D."/>
            <person name="Ashrafi H."/>
            <person name="Zheng Z."/>
            <person name="Cheng S."/>
            <person name="Spooner D."/>
            <person name="Van Deynze A."/>
            <person name="Simon P."/>
        </authorList>
    </citation>
    <scope>NUCLEOTIDE SEQUENCE</scope>
    <source>
        <tissue evidence="2">Leaf</tissue>
    </source>
</reference>
<sequence>MATCLPEEITFYEILLRRSTLSIKCWIRLTLVCKRWLSLITKPGPINSHLVHSLYLNNTCESPSVVAHYSGRHTFPEIIVLPNNNSVFYKFKDSVVKICVQIFGFDPSFLQVESYRHAAGALHVKLIDSVNGLVCFSHAYAQRVLFIWNPVTNLFTTVYKPSVVSSATILNEDSVFYYDPVKGDVKIMHIELLCWMENTNSIRVHVYSFNAEVWKEIKDDTLPRTQFKIMRTVKRRPGYTYVQFGSSELVAFDFNNEVFKRLPYFPSDSTINWMGSLCKVRLNYPEQVVYALDGSNATWMEKCIVRYSPEADKLRLRLRLSLSNGDMVVEDKYGTPLWSEAEADQRSRPTNLISETSGRYYDITPYTESLLCVKGMQDLNKKMKTRREVCNLRKKITR</sequence>
<dbReference type="Gramene" id="KZM86058">
    <property type="protein sequence ID" value="KZM86058"/>
    <property type="gene ID" value="DCAR_026520"/>
</dbReference>
<dbReference type="Pfam" id="PF08268">
    <property type="entry name" value="FBA_3"/>
    <property type="match status" value="1"/>
</dbReference>
<dbReference type="InterPro" id="IPR050796">
    <property type="entry name" value="SCF_F-box_component"/>
</dbReference>